<evidence type="ECO:0000259" key="5">
    <source>
        <dbReference type="PROSITE" id="PS50056"/>
    </source>
</evidence>
<dbReference type="SUPFAM" id="SSF52799">
    <property type="entry name" value="(Phosphotyrosine protein) phosphatases II"/>
    <property type="match status" value="2"/>
</dbReference>
<reference evidence="7" key="1">
    <citation type="journal article" date="2014" name="Microb. Cell Fact.">
        <title>Exploiting Issatchenkia orientalis SD108 for succinic acid production.</title>
        <authorList>
            <person name="Xiao H."/>
            <person name="Shao Z."/>
            <person name="Jiang Y."/>
            <person name="Dole S."/>
            <person name="Zhao H."/>
        </authorList>
    </citation>
    <scope>NUCLEOTIDE SEQUENCE [LARGE SCALE GENOMIC DNA]</scope>
    <source>
        <strain evidence="7">SD108</strain>
    </source>
</reference>
<dbReference type="Proteomes" id="UP000029867">
    <property type="component" value="Unassembled WGS sequence"/>
</dbReference>
<feature type="domain" description="Tyrosine specific protein phosphatases" evidence="5">
    <location>
        <begin position="1048"/>
        <end position="1113"/>
    </location>
</feature>
<evidence type="ECO:0000313" key="7">
    <source>
        <dbReference type="Proteomes" id="UP000029867"/>
    </source>
</evidence>
<evidence type="ECO:0000256" key="1">
    <source>
        <dbReference type="ARBA" id="ARBA00022801"/>
    </source>
</evidence>
<dbReference type="InterPro" id="IPR029021">
    <property type="entry name" value="Prot-tyrosine_phosphatase-like"/>
</dbReference>
<dbReference type="InterPro" id="IPR020422">
    <property type="entry name" value="TYR_PHOSPHATASE_DUAL_dom"/>
</dbReference>
<dbReference type="GO" id="GO:0005634">
    <property type="term" value="C:nucleus"/>
    <property type="evidence" value="ECO:0007669"/>
    <property type="project" value="GOC"/>
</dbReference>
<comment type="caution">
    <text evidence="6">The sequence shown here is derived from an EMBL/GenBank/DDBJ whole genome shotgun (WGS) entry which is preliminary data.</text>
</comment>
<dbReference type="GO" id="GO:0033260">
    <property type="term" value="P:nuclear DNA replication"/>
    <property type="evidence" value="ECO:0007669"/>
    <property type="project" value="TreeGrafter"/>
</dbReference>
<accession>A0A099P508</accession>
<dbReference type="PANTHER" id="PTHR47550">
    <property type="entry name" value="DUAL SPECIFICITY PROTEIN PHOSPHATASE PPS1"/>
    <property type="match status" value="1"/>
</dbReference>
<feature type="region of interest" description="Disordered" evidence="3">
    <location>
        <begin position="195"/>
        <end position="221"/>
    </location>
</feature>
<dbReference type="VEuPathDB" id="FungiDB:C5L36_0B03750"/>
<dbReference type="InterPro" id="IPR016130">
    <property type="entry name" value="Tyr_Pase_AS"/>
</dbReference>
<evidence type="ECO:0000313" key="6">
    <source>
        <dbReference type="EMBL" id="KGK39111.1"/>
    </source>
</evidence>
<dbReference type="InterPro" id="IPR053239">
    <property type="entry name" value="Dual_spec_PTase"/>
</dbReference>
<dbReference type="EMBL" id="JQFK01000012">
    <property type="protein sequence ID" value="KGK39111.1"/>
    <property type="molecule type" value="Genomic_DNA"/>
</dbReference>
<feature type="domain" description="Tyrosine-protein phosphatase" evidence="4">
    <location>
        <begin position="951"/>
        <end position="1126"/>
    </location>
</feature>
<keyword evidence="1" id="KW-0378">Hydrolase</keyword>
<dbReference type="Gene3D" id="3.90.190.10">
    <property type="entry name" value="Protein tyrosine phosphatase superfamily"/>
    <property type="match status" value="2"/>
</dbReference>
<evidence type="ECO:0000256" key="2">
    <source>
        <dbReference type="ARBA" id="ARBA00022912"/>
    </source>
</evidence>
<name>A0A099P508_PICKU</name>
<proteinExistence type="predicted"/>
<dbReference type="GO" id="GO:0008138">
    <property type="term" value="F:protein tyrosine/serine/threonine phosphatase activity"/>
    <property type="evidence" value="ECO:0007669"/>
    <property type="project" value="TreeGrafter"/>
</dbReference>
<dbReference type="PROSITE" id="PS50054">
    <property type="entry name" value="TYR_PHOSPHATASE_DUAL"/>
    <property type="match status" value="1"/>
</dbReference>
<dbReference type="PROSITE" id="PS50056">
    <property type="entry name" value="TYR_PHOSPHATASE_2"/>
    <property type="match status" value="1"/>
</dbReference>
<dbReference type="HOGENOM" id="CLU_008439_0_0_1"/>
<dbReference type="PANTHER" id="PTHR47550:SF1">
    <property type="entry name" value="DUAL SPECIFICITY PROTEIN PHOSPHATASE PPS1"/>
    <property type="match status" value="1"/>
</dbReference>
<dbReference type="InterPro" id="IPR000387">
    <property type="entry name" value="Tyr_Pase_dom"/>
</dbReference>
<dbReference type="eggNOG" id="KOG1716">
    <property type="taxonomic scope" value="Eukaryota"/>
</dbReference>
<dbReference type="PROSITE" id="PS00383">
    <property type="entry name" value="TYR_PHOSPHATASE_1"/>
    <property type="match status" value="1"/>
</dbReference>
<dbReference type="AlphaFoldDB" id="A0A099P508"/>
<dbReference type="InterPro" id="IPR000340">
    <property type="entry name" value="Dual-sp_phosphatase_cat-dom"/>
</dbReference>
<organism evidence="6 7">
    <name type="scientific">Pichia kudriavzevii</name>
    <name type="common">Yeast</name>
    <name type="synonym">Issatchenkia orientalis</name>
    <dbReference type="NCBI Taxonomy" id="4909"/>
    <lineage>
        <taxon>Eukaryota</taxon>
        <taxon>Fungi</taxon>
        <taxon>Dikarya</taxon>
        <taxon>Ascomycota</taxon>
        <taxon>Saccharomycotina</taxon>
        <taxon>Pichiomycetes</taxon>
        <taxon>Pichiales</taxon>
        <taxon>Pichiaceae</taxon>
        <taxon>Pichia</taxon>
    </lineage>
</organism>
<dbReference type="SMART" id="SM00195">
    <property type="entry name" value="DSPc"/>
    <property type="match status" value="1"/>
</dbReference>
<gene>
    <name evidence="6" type="ORF">JL09_g1705</name>
</gene>
<sequence length="1162" mass="133278">MSLPDSEGQNNLHIDTPAQTISSCGNQLKACDPAEEDTPRRLTDMSSDEVHCGSEYNMIEKIAIYSSKNWDEDLSDTKRSSSNDETKIKNQQVLIPVDEIGNSIRSYTPVCTLNHLDNQQSTIGSSSGYIQVSTSISSANSSYASINEDPPYSLDSYDMRESKVKSTSVSNVSRPVLLAPLNDRTANNIAIYDEDDDNQDLVQQERSRRSSKRAMSLSLDEKGKSKARMSIDGLRSKISPGKFTDSIGLDTHKYGEFHVFDDQYHTFINHPFVPSLRHVKLFSNDEAIFYLMNFQNTKLPEVETMFPWLHGIHRENFGQINFLSSSSNVIEGNNNNRKVITFDKPTLINQIRQESIFIKRSEGEVQEEEEDPISRLTNTPDARFLMPIRSSNLLGEVSSTYSNVIVESSGLIKGSVSIEDVLVNYSSVSNLECYLLKNLPKAIFKDYSLETIVLDCIITRVLPVFKKLDPELGINLRNFHIQVSKISHISDFIVYCFNKGDHQICMDRKREDSFENNKCKCLSIARLLHVAQIVYQHEHPEILRGYNMGTLLNDKKYNTFILENPNIEKLSEYDLISIEPLKVDASSKRDDELCSKYDLNVFNNWDSNYLYRERLEISKMSTATPLPDDVWLGNITDYECLKIQLNNNKDIKMSTKIDVNRILEEQRNNPLFCSPTNTITNLRKIDFYEGLRNDEYDKLLITFPRTIWRFYIKCVENAKIPTLEQLRLIYNNFQDCDFINIEFPPSGSITMADMSDEEILSIINICKFLYYITNSEFPGLIYCSDGYTESSLLTLCYLMYSLNICLDEAILKLHVRYGRPFFIFKTDYVLLSKLETIINKFSPLQTNMQETRDDFTFEDDTRSIRVLLLLMPKKKRSVGTACSVGSVGSIGHESNSFVTNTGHHVVQLRGKPKRHNITHANNFTKFGTKNPNVLKCKPSIDGSFEEVSGSLPSKILGHMYLGSLTHASSIPMLSRLGIEYIVSVGETIPWNNEFKHEKIESSDPHLEKYIYEDSQYDEKSQYFFPIKKVMVLHNINDDGMGTLISTLDETIKFIDECYQKGKKVLVHCQVGVSRSASVCIAEVMSRLKLTLARAYMFVRVRRLNVIIQPNLKLMYELFKWEESNRLKNKDDAVITNSARSLREVEWYVLCREIYNLNRAYIK</sequence>
<evidence type="ECO:0000259" key="4">
    <source>
        <dbReference type="PROSITE" id="PS50054"/>
    </source>
</evidence>
<protein>
    <submittedName>
        <fullName evidence="6">Uncharacterized protein</fullName>
    </submittedName>
</protein>
<dbReference type="Pfam" id="PF00782">
    <property type="entry name" value="DSPc"/>
    <property type="match status" value="1"/>
</dbReference>
<evidence type="ECO:0000256" key="3">
    <source>
        <dbReference type="SAM" id="MobiDB-lite"/>
    </source>
</evidence>
<keyword evidence="2" id="KW-0904">Protein phosphatase</keyword>